<dbReference type="AlphaFoldDB" id="A0A843W6C1"/>
<protein>
    <submittedName>
        <fullName evidence="2">Uncharacterized protein</fullName>
    </submittedName>
</protein>
<organism evidence="2 3">
    <name type="scientific">Colocasia esculenta</name>
    <name type="common">Wild taro</name>
    <name type="synonym">Arum esculentum</name>
    <dbReference type="NCBI Taxonomy" id="4460"/>
    <lineage>
        <taxon>Eukaryota</taxon>
        <taxon>Viridiplantae</taxon>
        <taxon>Streptophyta</taxon>
        <taxon>Embryophyta</taxon>
        <taxon>Tracheophyta</taxon>
        <taxon>Spermatophyta</taxon>
        <taxon>Magnoliopsida</taxon>
        <taxon>Liliopsida</taxon>
        <taxon>Araceae</taxon>
        <taxon>Aroideae</taxon>
        <taxon>Colocasieae</taxon>
        <taxon>Colocasia</taxon>
    </lineage>
</organism>
<proteinExistence type="predicted"/>
<feature type="region of interest" description="Disordered" evidence="1">
    <location>
        <begin position="1"/>
        <end position="61"/>
    </location>
</feature>
<dbReference type="EMBL" id="NMUH01003047">
    <property type="protein sequence ID" value="MQM03506.1"/>
    <property type="molecule type" value="Genomic_DNA"/>
</dbReference>
<evidence type="ECO:0000313" key="3">
    <source>
        <dbReference type="Proteomes" id="UP000652761"/>
    </source>
</evidence>
<name>A0A843W6C1_COLES</name>
<comment type="caution">
    <text evidence="2">The sequence shown here is derived from an EMBL/GenBank/DDBJ whole genome shotgun (WGS) entry which is preliminary data.</text>
</comment>
<dbReference type="Proteomes" id="UP000652761">
    <property type="component" value="Unassembled WGS sequence"/>
</dbReference>
<reference evidence="2" key="1">
    <citation type="submission" date="2017-07" db="EMBL/GenBank/DDBJ databases">
        <title>Taro Niue Genome Assembly and Annotation.</title>
        <authorList>
            <person name="Atibalentja N."/>
            <person name="Keating K."/>
            <person name="Fields C.J."/>
        </authorList>
    </citation>
    <scope>NUCLEOTIDE SEQUENCE</scope>
    <source>
        <strain evidence="2">Niue_2</strain>
        <tissue evidence="2">Leaf</tissue>
    </source>
</reference>
<feature type="compositionally biased region" description="Basic and acidic residues" evidence="1">
    <location>
        <begin position="22"/>
        <end position="32"/>
    </location>
</feature>
<gene>
    <name evidence="2" type="ORF">Taro_036294</name>
</gene>
<sequence length="88" mass="9516">MGSEDRRAVEVTHPQPPFSSHPSKDSSKLLKLEEEEEEGAMMKAPGFQAAPNSKVSSNSQDQPIAGWVECGEAKPVLGLLSLPRTRSL</sequence>
<keyword evidence="3" id="KW-1185">Reference proteome</keyword>
<feature type="compositionally biased region" description="Basic and acidic residues" evidence="1">
    <location>
        <begin position="1"/>
        <end position="10"/>
    </location>
</feature>
<evidence type="ECO:0000313" key="2">
    <source>
        <dbReference type="EMBL" id="MQM03506.1"/>
    </source>
</evidence>
<evidence type="ECO:0000256" key="1">
    <source>
        <dbReference type="SAM" id="MobiDB-lite"/>
    </source>
</evidence>
<feature type="compositionally biased region" description="Polar residues" evidence="1">
    <location>
        <begin position="50"/>
        <end position="61"/>
    </location>
</feature>
<accession>A0A843W6C1</accession>